<organism evidence="2 3">
    <name type="scientific">Phytoactinopolyspora alkaliphila</name>
    <dbReference type="NCBI Taxonomy" id="1783498"/>
    <lineage>
        <taxon>Bacteria</taxon>
        <taxon>Bacillati</taxon>
        <taxon>Actinomycetota</taxon>
        <taxon>Actinomycetes</taxon>
        <taxon>Jiangellales</taxon>
        <taxon>Jiangellaceae</taxon>
        <taxon>Phytoactinopolyspora</taxon>
    </lineage>
</organism>
<gene>
    <name evidence="2" type="ORF">G1H11_13620</name>
</gene>
<dbReference type="AlphaFoldDB" id="A0A6N9YMT2"/>
<feature type="region of interest" description="Disordered" evidence="1">
    <location>
        <begin position="91"/>
        <end position="124"/>
    </location>
</feature>
<sequence>MANQPSRREYDLDIPADVEPGTYADFASIWHTPDAFVLDFAVVKRPPRAVVNEDGSRVTKVPTRVVSRVRIPPSQVFEIMKGLEKQLTMWERTYSKKQRPPEEGPAQGQGPSQGPGQGDGPADS</sequence>
<reference evidence="2 3" key="1">
    <citation type="submission" date="2020-02" db="EMBL/GenBank/DDBJ databases">
        <authorList>
            <person name="Li X.-J."/>
            <person name="Feng X.-M."/>
        </authorList>
    </citation>
    <scope>NUCLEOTIDE SEQUENCE [LARGE SCALE GENOMIC DNA]</scope>
    <source>
        <strain evidence="2 3">CGMCC 4.7225</strain>
    </source>
</reference>
<dbReference type="Proteomes" id="UP000469185">
    <property type="component" value="Unassembled WGS sequence"/>
</dbReference>
<protein>
    <submittedName>
        <fullName evidence="2">DUF3467 domain-containing protein</fullName>
    </submittedName>
</protein>
<name>A0A6N9YMT2_9ACTN</name>
<dbReference type="InterPro" id="IPR021857">
    <property type="entry name" value="DUF3467"/>
</dbReference>
<feature type="compositionally biased region" description="Gly residues" evidence="1">
    <location>
        <begin position="111"/>
        <end position="124"/>
    </location>
</feature>
<evidence type="ECO:0000256" key="1">
    <source>
        <dbReference type="SAM" id="MobiDB-lite"/>
    </source>
</evidence>
<dbReference type="Pfam" id="PF11950">
    <property type="entry name" value="DUF3467"/>
    <property type="match status" value="1"/>
</dbReference>
<dbReference type="RefSeq" id="WP_163819108.1">
    <property type="nucleotide sequence ID" value="NZ_JAAGOB010000006.1"/>
</dbReference>
<accession>A0A6N9YMT2</accession>
<dbReference type="EMBL" id="JAAGOB010000006">
    <property type="protein sequence ID" value="NED96346.1"/>
    <property type="molecule type" value="Genomic_DNA"/>
</dbReference>
<evidence type="ECO:0000313" key="2">
    <source>
        <dbReference type="EMBL" id="NED96346.1"/>
    </source>
</evidence>
<comment type="caution">
    <text evidence="2">The sequence shown here is derived from an EMBL/GenBank/DDBJ whole genome shotgun (WGS) entry which is preliminary data.</text>
</comment>
<proteinExistence type="predicted"/>
<keyword evidence="3" id="KW-1185">Reference proteome</keyword>
<evidence type="ECO:0000313" key="3">
    <source>
        <dbReference type="Proteomes" id="UP000469185"/>
    </source>
</evidence>